<evidence type="ECO:0000313" key="6">
    <source>
        <dbReference type="Proteomes" id="UP000886858"/>
    </source>
</evidence>
<dbReference type="PROSITE" id="PS00893">
    <property type="entry name" value="NUDIX_BOX"/>
    <property type="match status" value="1"/>
</dbReference>
<keyword evidence="2 3" id="KW-0378">Hydrolase</keyword>
<dbReference type="PROSITE" id="PS51462">
    <property type="entry name" value="NUDIX"/>
    <property type="match status" value="1"/>
</dbReference>
<evidence type="ECO:0000313" key="5">
    <source>
        <dbReference type="EMBL" id="HJA91684.1"/>
    </source>
</evidence>
<reference evidence="5" key="1">
    <citation type="journal article" date="2021" name="PeerJ">
        <title>Extensive microbial diversity within the chicken gut microbiome revealed by metagenomics and culture.</title>
        <authorList>
            <person name="Gilroy R."/>
            <person name="Ravi A."/>
            <person name="Getino M."/>
            <person name="Pursley I."/>
            <person name="Horton D.L."/>
            <person name="Alikhan N.F."/>
            <person name="Baker D."/>
            <person name="Gharbi K."/>
            <person name="Hall N."/>
            <person name="Watson M."/>
            <person name="Adriaenssens E.M."/>
            <person name="Foster-Nyarko E."/>
            <person name="Jarju S."/>
            <person name="Secka A."/>
            <person name="Antonio M."/>
            <person name="Oren A."/>
            <person name="Chaudhuri R.R."/>
            <person name="La Ragione R."/>
            <person name="Hildebrand F."/>
            <person name="Pallen M.J."/>
        </authorList>
    </citation>
    <scope>NUCLEOTIDE SEQUENCE</scope>
    <source>
        <strain evidence="5">CHK179-7159</strain>
    </source>
</reference>
<protein>
    <submittedName>
        <fullName evidence="5">NUDIX domain-containing protein</fullName>
    </submittedName>
</protein>
<dbReference type="AlphaFoldDB" id="A0A9D2I4P1"/>
<dbReference type="Proteomes" id="UP000886858">
    <property type="component" value="Unassembled WGS sequence"/>
</dbReference>
<comment type="similarity">
    <text evidence="3">Belongs to the Nudix hydrolase family.</text>
</comment>
<comment type="cofactor">
    <cofactor evidence="1">
        <name>Mg(2+)</name>
        <dbReference type="ChEBI" id="CHEBI:18420"/>
    </cofactor>
</comment>
<evidence type="ECO:0000256" key="1">
    <source>
        <dbReference type="ARBA" id="ARBA00001946"/>
    </source>
</evidence>
<feature type="domain" description="Nudix hydrolase" evidence="4">
    <location>
        <begin position="2"/>
        <end position="143"/>
    </location>
</feature>
<sequence>MKVRNNSRAFILNENNEILLQKFEFRFTGKLKILWVTPGGGVEEGENFKQALERELYEELGLKIDVEDGSILALDIPFNGKNGKFISHEVYYLIRLPKNTVFSLNNMEEGEKNAFHNIRWWNLDELKETKEEFEPKDQILDLLTSQENG</sequence>
<evidence type="ECO:0000256" key="3">
    <source>
        <dbReference type="RuleBase" id="RU003476"/>
    </source>
</evidence>
<proteinExistence type="inferred from homology"/>
<dbReference type="InterPro" id="IPR015797">
    <property type="entry name" value="NUDIX_hydrolase-like_dom_sf"/>
</dbReference>
<organism evidence="5 6">
    <name type="scientific">Candidatus Eisenbergiella merdipullorum</name>
    <dbReference type="NCBI Taxonomy" id="2838553"/>
    <lineage>
        <taxon>Bacteria</taxon>
        <taxon>Bacillati</taxon>
        <taxon>Bacillota</taxon>
        <taxon>Clostridia</taxon>
        <taxon>Lachnospirales</taxon>
        <taxon>Lachnospiraceae</taxon>
        <taxon>Eisenbergiella</taxon>
    </lineage>
</organism>
<gene>
    <name evidence="5" type="ORF">H9717_00940</name>
</gene>
<evidence type="ECO:0000256" key="2">
    <source>
        <dbReference type="ARBA" id="ARBA00022801"/>
    </source>
</evidence>
<dbReference type="GO" id="GO:0016787">
    <property type="term" value="F:hydrolase activity"/>
    <property type="evidence" value="ECO:0007669"/>
    <property type="project" value="UniProtKB-KW"/>
</dbReference>
<dbReference type="InterPro" id="IPR020476">
    <property type="entry name" value="Nudix_hydrolase"/>
</dbReference>
<dbReference type="PANTHER" id="PTHR43046">
    <property type="entry name" value="GDP-MANNOSE MANNOSYL HYDROLASE"/>
    <property type="match status" value="1"/>
</dbReference>
<dbReference type="PRINTS" id="PR00502">
    <property type="entry name" value="NUDIXFAMILY"/>
</dbReference>
<evidence type="ECO:0000259" key="4">
    <source>
        <dbReference type="PROSITE" id="PS51462"/>
    </source>
</evidence>
<accession>A0A9D2I4P1</accession>
<dbReference type="EMBL" id="DWYY01000008">
    <property type="protein sequence ID" value="HJA91684.1"/>
    <property type="molecule type" value="Genomic_DNA"/>
</dbReference>
<comment type="caution">
    <text evidence="5">The sequence shown here is derived from an EMBL/GenBank/DDBJ whole genome shotgun (WGS) entry which is preliminary data.</text>
</comment>
<dbReference type="InterPro" id="IPR020084">
    <property type="entry name" value="NUDIX_hydrolase_CS"/>
</dbReference>
<name>A0A9D2I4P1_9FIRM</name>
<dbReference type="Pfam" id="PF00293">
    <property type="entry name" value="NUDIX"/>
    <property type="match status" value="1"/>
</dbReference>
<dbReference type="Gene3D" id="3.90.79.10">
    <property type="entry name" value="Nucleoside Triphosphate Pyrophosphohydrolase"/>
    <property type="match status" value="1"/>
</dbReference>
<dbReference type="PANTHER" id="PTHR43046:SF14">
    <property type="entry name" value="MUTT_NUDIX FAMILY PROTEIN"/>
    <property type="match status" value="1"/>
</dbReference>
<dbReference type="InterPro" id="IPR000086">
    <property type="entry name" value="NUDIX_hydrolase_dom"/>
</dbReference>
<dbReference type="SUPFAM" id="SSF55811">
    <property type="entry name" value="Nudix"/>
    <property type="match status" value="1"/>
</dbReference>
<reference evidence="5" key="2">
    <citation type="submission" date="2021-04" db="EMBL/GenBank/DDBJ databases">
        <authorList>
            <person name="Gilroy R."/>
        </authorList>
    </citation>
    <scope>NUCLEOTIDE SEQUENCE</scope>
    <source>
        <strain evidence="5">CHK179-7159</strain>
    </source>
</reference>
<dbReference type="CDD" id="cd04685">
    <property type="entry name" value="NUDIX_Hydrolase"/>
    <property type="match status" value="1"/>
</dbReference>